<dbReference type="KEGG" id="sphv:F9278_25045"/>
<keyword evidence="2 7" id="KW-0349">Heme</keyword>
<evidence type="ECO:0000256" key="4">
    <source>
        <dbReference type="ARBA" id="ARBA00023002"/>
    </source>
</evidence>
<dbReference type="GO" id="GO:0005506">
    <property type="term" value="F:iron ion binding"/>
    <property type="evidence" value="ECO:0007669"/>
    <property type="project" value="InterPro"/>
</dbReference>
<keyword evidence="9" id="KW-1185">Reference proteome</keyword>
<dbReference type="InterPro" id="IPR036396">
    <property type="entry name" value="Cyt_P450_sf"/>
</dbReference>
<dbReference type="SUPFAM" id="SSF48264">
    <property type="entry name" value="Cytochrome P450"/>
    <property type="match status" value="1"/>
</dbReference>
<keyword evidence="4 7" id="KW-0560">Oxidoreductase</keyword>
<dbReference type="GO" id="GO:0016705">
    <property type="term" value="F:oxidoreductase activity, acting on paired donors, with incorporation or reduction of molecular oxygen"/>
    <property type="evidence" value="ECO:0007669"/>
    <property type="project" value="InterPro"/>
</dbReference>
<evidence type="ECO:0000256" key="7">
    <source>
        <dbReference type="RuleBase" id="RU000461"/>
    </source>
</evidence>
<sequence length="414" mass="44650">MRAPTLDELAPDGHDFAADPHPVYAALRARGPVHRVHIPQTGDCWLVVGRDAARAALTDPRLSNDIRHSAWDTDGGHAIGVNMLQSDPPQHTRLRRSVAAHFTPARTAALRPRIEEIATALLAELPAEGTTDLVSRYALPLPVAVIREVLGVPDTDRDVFHDWSTELVMPTSPEATAGAAASLTDYLTDLTARKRATPDDTLLSELAARSPESLPSESLTSEALTSEELLGMAFLILVAGHETTVNLISATVHSLLTHPDQLAALRADFTLTGAAVEESLRYNSPVHGTALRFAAEPLILADAPVSPGDAVQISLAAASRDPAHFPDPDRFDLTRRPHSHLAFGHGLHHCLGAPLARTEATIALRLLLRHHPHLTLAPTPTPLTWRTSALLRGLPELPVHLGRPPEPWRRSAVN</sequence>
<dbReference type="GO" id="GO:0004497">
    <property type="term" value="F:monooxygenase activity"/>
    <property type="evidence" value="ECO:0007669"/>
    <property type="project" value="UniProtKB-KW"/>
</dbReference>
<dbReference type="InterPro" id="IPR002397">
    <property type="entry name" value="Cyt_P450_B"/>
</dbReference>
<dbReference type="GO" id="GO:0020037">
    <property type="term" value="F:heme binding"/>
    <property type="evidence" value="ECO:0007669"/>
    <property type="project" value="InterPro"/>
</dbReference>
<organism evidence="8 9">
    <name type="scientific">Streptomyces phaeolivaceus</name>
    <dbReference type="NCBI Taxonomy" id="2653200"/>
    <lineage>
        <taxon>Bacteria</taxon>
        <taxon>Bacillati</taxon>
        <taxon>Actinomycetota</taxon>
        <taxon>Actinomycetes</taxon>
        <taxon>Kitasatosporales</taxon>
        <taxon>Streptomycetaceae</taxon>
        <taxon>Streptomyces</taxon>
    </lineage>
</organism>
<evidence type="ECO:0000256" key="1">
    <source>
        <dbReference type="ARBA" id="ARBA00010617"/>
    </source>
</evidence>
<dbReference type="FunFam" id="1.10.630.10:FF:000018">
    <property type="entry name" value="Cytochrome P450 monooxygenase"/>
    <property type="match status" value="1"/>
</dbReference>
<dbReference type="Pfam" id="PF00067">
    <property type="entry name" value="p450"/>
    <property type="match status" value="1"/>
</dbReference>
<comment type="similarity">
    <text evidence="1 7">Belongs to the cytochrome P450 family.</text>
</comment>
<evidence type="ECO:0000256" key="6">
    <source>
        <dbReference type="ARBA" id="ARBA00023033"/>
    </source>
</evidence>
<evidence type="ECO:0000256" key="3">
    <source>
        <dbReference type="ARBA" id="ARBA00022723"/>
    </source>
</evidence>
<dbReference type="AlphaFoldDB" id="A0A5P8K760"/>
<reference evidence="8 9" key="1">
    <citation type="submission" date="2019-10" db="EMBL/GenBank/DDBJ databases">
        <title>Streptomyces sp. strain GY16 isolated from leaves of Broussonetia papyrifera.</title>
        <authorList>
            <person name="Mo P."/>
        </authorList>
    </citation>
    <scope>NUCLEOTIDE SEQUENCE [LARGE SCALE GENOMIC DNA]</scope>
    <source>
        <strain evidence="8 9">GY16</strain>
    </source>
</reference>
<dbReference type="Proteomes" id="UP000327294">
    <property type="component" value="Chromosome"/>
</dbReference>
<keyword evidence="6 7" id="KW-0503">Monooxygenase</keyword>
<evidence type="ECO:0000256" key="5">
    <source>
        <dbReference type="ARBA" id="ARBA00023004"/>
    </source>
</evidence>
<dbReference type="InterPro" id="IPR017972">
    <property type="entry name" value="Cyt_P450_CS"/>
</dbReference>
<proteinExistence type="inferred from homology"/>
<keyword evidence="3 7" id="KW-0479">Metal-binding</keyword>
<keyword evidence="5 7" id="KW-0408">Iron</keyword>
<protein>
    <submittedName>
        <fullName evidence="8">Cytochrome P450</fullName>
    </submittedName>
</protein>
<dbReference type="PROSITE" id="PS00086">
    <property type="entry name" value="CYTOCHROME_P450"/>
    <property type="match status" value="1"/>
</dbReference>
<name>A0A5P8K760_9ACTN</name>
<dbReference type="Gene3D" id="1.10.630.10">
    <property type="entry name" value="Cytochrome P450"/>
    <property type="match status" value="1"/>
</dbReference>
<evidence type="ECO:0000313" key="9">
    <source>
        <dbReference type="Proteomes" id="UP000327294"/>
    </source>
</evidence>
<dbReference type="PRINTS" id="PR00385">
    <property type="entry name" value="P450"/>
</dbReference>
<dbReference type="PRINTS" id="PR00359">
    <property type="entry name" value="BP450"/>
</dbReference>
<dbReference type="CDD" id="cd11029">
    <property type="entry name" value="CYP107-like"/>
    <property type="match status" value="1"/>
</dbReference>
<dbReference type="PANTHER" id="PTHR46696">
    <property type="entry name" value="P450, PUTATIVE (EUROFUNG)-RELATED"/>
    <property type="match status" value="1"/>
</dbReference>
<evidence type="ECO:0000313" key="8">
    <source>
        <dbReference type="EMBL" id="QFQ98884.1"/>
    </source>
</evidence>
<accession>A0A5P8K760</accession>
<gene>
    <name evidence="8" type="ORF">F9278_25045</name>
</gene>
<dbReference type="EMBL" id="CP045096">
    <property type="protein sequence ID" value="QFQ98884.1"/>
    <property type="molecule type" value="Genomic_DNA"/>
</dbReference>
<dbReference type="PANTHER" id="PTHR46696:SF1">
    <property type="entry name" value="CYTOCHROME P450 YJIB-RELATED"/>
    <property type="match status" value="1"/>
</dbReference>
<evidence type="ECO:0000256" key="2">
    <source>
        <dbReference type="ARBA" id="ARBA00022617"/>
    </source>
</evidence>
<dbReference type="InterPro" id="IPR001128">
    <property type="entry name" value="Cyt_P450"/>
</dbReference>
<dbReference type="RefSeq" id="WP_152170324.1">
    <property type="nucleotide sequence ID" value="NZ_CP045096.1"/>
</dbReference>